<accession>A0ABQ9VUS7</accession>
<evidence type="ECO:0000256" key="1">
    <source>
        <dbReference type="SAM" id="MobiDB-lite"/>
    </source>
</evidence>
<feature type="compositionally biased region" description="Polar residues" evidence="1">
    <location>
        <begin position="8"/>
        <end position="18"/>
    </location>
</feature>
<name>A0ABQ9VUS7_SAGOE</name>
<proteinExistence type="predicted"/>
<sequence length="139" mass="15676">MPHFLTFSLEQDQSNSDIPSPREKKQTNVHIYLVRGLSLMETHTHFHNNEAWEAKAWHSLTKRVVWGRVLNWQNESPPHPSDACALLVSTQHLLNSHLNRPNPEMQREASGGVGFGKSLPAIVDLYGNLGSTSQDESEL</sequence>
<protein>
    <submittedName>
        <fullName evidence="2">Uncharacterized protein</fullName>
    </submittedName>
</protein>
<dbReference type="EMBL" id="JASSZA010000004">
    <property type="protein sequence ID" value="KAK2113143.1"/>
    <property type="molecule type" value="Genomic_DNA"/>
</dbReference>
<feature type="region of interest" description="Disordered" evidence="1">
    <location>
        <begin position="1"/>
        <end position="24"/>
    </location>
</feature>
<dbReference type="Proteomes" id="UP001266305">
    <property type="component" value="Unassembled WGS sequence"/>
</dbReference>
<evidence type="ECO:0000313" key="2">
    <source>
        <dbReference type="EMBL" id="KAK2113143.1"/>
    </source>
</evidence>
<comment type="caution">
    <text evidence="2">The sequence shown here is derived from an EMBL/GenBank/DDBJ whole genome shotgun (WGS) entry which is preliminary data.</text>
</comment>
<organism evidence="2 3">
    <name type="scientific">Saguinus oedipus</name>
    <name type="common">Cotton-top tamarin</name>
    <name type="synonym">Oedipomidas oedipus</name>
    <dbReference type="NCBI Taxonomy" id="9490"/>
    <lineage>
        <taxon>Eukaryota</taxon>
        <taxon>Metazoa</taxon>
        <taxon>Chordata</taxon>
        <taxon>Craniata</taxon>
        <taxon>Vertebrata</taxon>
        <taxon>Euteleostomi</taxon>
        <taxon>Mammalia</taxon>
        <taxon>Eutheria</taxon>
        <taxon>Euarchontoglires</taxon>
        <taxon>Primates</taxon>
        <taxon>Haplorrhini</taxon>
        <taxon>Platyrrhini</taxon>
        <taxon>Cebidae</taxon>
        <taxon>Callitrichinae</taxon>
        <taxon>Saguinus</taxon>
    </lineage>
</organism>
<reference evidence="2 3" key="1">
    <citation type="submission" date="2023-05" db="EMBL/GenBank/DDBJ databases">
        <title>B98-5 Cell Line De Novo Hybrid Assembly: An Optical Mapping Approach.</title>
        <authorList>
            <person name="Kananen K."/>
            <person name="Auerbach J.A."/>
            <person name="Kautto E."/>
            <person name="Blachly J.S."/>
        </authorList>
    </citation>
    <scope>NUCLEOTIDE SEQUENCE [LARGE SCALE GENOMIC DNA]</scope>
    <source>
        <strain evidence="2">B95-8</strain>
        <tissue evidence="2">Cell line</tissue>
    </source>
</reference>
<evidence type="ECO:0000313" key="3">
    <source>
        <dbReference type="Proteomes" id="UP001266305"/>
    </source>
</evidence>
<keyword evidence="3" id="KW-1185">Reference proteome</keyword>
<gene>
    <name evidence="2" type="ORF">P7K49_007409</name>
</gene>